<proteinExistence type="predicted"/>
<evidence type="ECO:0000313" key="2">
    <source>
        <dbReference type="Proteomes" id="UP000622890"/>
    </source>
</evidence>
<reference evidence="1" key="1">
    <citation type="submission" date="2021-01" db="EMBL/GenBank/DDBJ databases">
        <title>Genome sequence of strain Noviherbaspirillum sp. DKR-6.</title>
        <authorList>
            <person name="Chaudhary D.K."/>
        </authorList>
    </citation>
    <scope>NUCLEOTIDE SEQUENCE</scope>
    <source>
        <strain evidence="1">DKR-6</strain>
    </source>
</reference>
<keyword evidence="2" id="KW-1185">Reference proteome</keyword>
<sequence length="115" mass="12423">MTETTSRRRRHSKDVKAKVLAECEQPSASIASVAMAHGINANLVHKWRARAMKQQAAVAESGSAAFIPVALPTTAMTPVAVELRIEVRRGAMTATVCWPLSAAAECAAWLREVLR</sequence>
<protein>
    <submittedName>
        <fullName evidence="1">Transposase</fullName>
    </submittedName>
</protein>
<dbReference type="GO" id="GO:0004803">
    <property type="term" value="F:transposase activity"/>
    <property type="evidence" value="ECO:0007669"/>
    <property type="project" value="InterPro"/>
</dbReference>
<gene>
    <name evidence="1" type="ORF">JJB74_31640</name>
</gene>
<accession>A0A934T0B4</accession>
<dbReference type="EMBL" id="JAEPBG010000041">
    <property type="protein sequence ID" value="MBK4739173.1"/>
    <property type="molecule type" value="Genomic_DNA"/>
</dbReference>
<dbReference type="Pfam" id="PF01527">
    <property type="entry name" value="HTH_Tnp_1"/>
    <property type="match status" value="1"/>
</dbReference>
<name>A0A934T0B4_9BURK</name>
<evidence type="ECO:0000313" key="1">
    <source>
        <dbReference type="EMBL" id="MBK4739173.1"/>
    </source>
</evidence>
<comment type="caution">
    <text evidence="1">The sequence shown here is derived from an EMBL/GenBank/DDBJ whole genome shotgun (WGS) entry which is preliminary data.</text>
</comment>
<dbReference type="GO" id="GO:0006313">
    <property type="term" value="P:DNA transposition"/>
    <property type="evidence" value="ECO:0007669"/>
    <property type="project" value="InterPro"/>
</dbReference>
<dbReference type="NCBIfam" id="NF047595">
    <property type="entry name" value="IS66_ISRel24_TnpA"/>
    <property type="match status" value="1"/>
</dbReference>
<dbReference type="AlphaFoldDB" id="A0A934T0B4"/>
<dbReference type="RefSeq" id="WP_200598541.1">
    <property type="nucleotide sequence ID" value="NZ_JAEPBG010000041.1"/>
</dbReference>
<organism evidence="1 2">
    <name type="scientific">Noviherbaspirillum pedocola</name>
    <dbReference type="NCBI Taxonomy" id="2801341"/>
    <lineage>
        <taxon>Bacteria</taxon>
        <taxon>Pseudomonadati</taxon>
        <taxon>Pseudomonadota</taxon>
        <taxon>Betaproteobacteria</taxon>
        <taxon>Burkholderiales</taxon>
        <taxon>Oxalobacteraceae</taxon>
        <taxon>Noviherbaspirillum</taxon>
    </lineage>
</organism>
<dbReference type="InterPro" id="IPR002514">
    <property type="entry name" value="Transposase_8"/>
</dbReference>
<dbReference type="GO" id="GO:0043565">
    <property type="term" value="F:sequence-specific DNA binding"/>
    <property type="evidence" value="ECO:0007669"/>
    <property type="project" value="InterPro"/>
</dbReference>
<dbReference type="SUPFAM" id="SSF48295">
    <property type="entry name" value="TrpR-like"/>
    <property type="match status" value="1"/>
</dbReference>
<dbReference type="InterPro" id="IPR010921">
    <property type="entry name" value="Trp_repressor/repl_initiator"/>
</dbReference>
<dbReference type="Proteomes" id="UP000622890">
    <property type="component" value="Unassembled WGS sequence"/>
</dbReference>